<dbReference type="InterPro" id="IPR011009">
    <property type="entry name" value="Kinase-like_dom_sf"/>
</dbReference>
<dbReference type="EMBL" id="JBFXLT010000092">
    <property type="protein sequence ID" value="KAL2809260.1"/>
    <property type="molecule type" value="Genomic_DNA"/>
</dbReference>
<dbReference type="Gene3D" id="1.10.510.10">
    <property type="entry name" value="Transferase(Phosphotransferase) domain 1"/>
    <property type="match status" value="1"/>
</dbReference>
<evidence type="ECO:0000259" key="1">
    <source>
        <dbReference type="PROSITE" id="PS50011"/>
    </source>
</evidence>
<name>A0ABR4H1C1_9EURO</name>
<protein>
    <recommendedName>
        <fullName evidence="1">Protein kinase domain-containing protein</fullName>
    </recommendedName>
</protein>
<organism evidence="2 3">
    <name type="scientific">Aspergillus granulosus</name>
    <dbReference type="NCBI Taxonomy" id="176169"/>
    <lineage>
        <taxon>Eukaryota</taxon>
        <taxon>Fungi</taxon>
        <taxon>Dikarya</taxon>
        <taxon>Ascomycota</taxon>
        <taxon>Pezizomycotina</taxon>
        <taxon>Eurotiomycetes</taxon>
        <taxon>Eurotiomycetidae</taxon>
        <taxon>Eurotiales</taxon>
        <taxon>Aspergillaceae</taxon>
        <taxon>Aspergillus</taxon>
        <taxon>Aspergillus subgen. Nidulantes</taxon>
    </lineage>
</organism>
<feature type="domain" description="Protein kinase" evidence="1">
    <location>
        <begin position="182"/>
        <end position="507"/>
    </location>
</feature>
<dbReference type="PANTHER" id="PTHR37542:SF1">
    <property type="entry name" value="PRION-INHIBITION AND PROPAGATION HELO DOMAIN-CONTAINING PROTEIN"/>
    <property type="match status" value="1"/>
</dbReference>
<sequence length="527" mass="59133">MEAVGLGFAAASVAELCLRLGKDLYARCKSYQRAENELREATLCIQGQWIKIEHQISALRRVWESLGDDLQIHQNLVLQVLQAKLQGAVNTVDSLLVDEGKEMSRLDRIVARMSDAKRLNYAAYAKSSLDSIIQDLEKWQRRFDPSWFLIARIAVPVIDQQLAGEKSSESRVVASVVQLRHAHSINKSNAVASGSIFIHAGYQISDRALIPYSSAYTGRSSDRELIIDHIPVSEQANVDLSAKHVRNLARVLSNVDPELFSLLPCRGVLRHRDQSTESIIGFDLIFSIPEKLAQTRPRSLRSLLSTPPTGHALNERIKLAVSIARSIVFLHSSCFVHKNISPENIIVFPQPTETLGAPFLVGFERFRLAEGRTYMSGDNAWEKNLYRHPKRQGLHPEEEYRMQHDIYSVGVCLLEIGLWSSFVCYSEDTKSITPGSELAIASYIGARDQRKAATAIKDILVKEALARLPAVMGQIYSDVVVSCLTCLDKNNQRFGDERELEDEDGILIGVRYIEKVSRKTSKLMLHN</sequence>
<comment type="caution">
    <text evidence="2">The sequence shown here is derived from an EMBL/GenBank/DDBJ whole genome shotgun (WGS) entry which is preliminary data.</text>
</comment>
<evidence type="ECO:0000313" key="3">
    <source>
        <dbReference type="Proteomes" id="UP001610334"/>
    </source>
</evidence>
<dbReference type="PANTHER" id="PTHR37542">
    <property type="entry name" value="HELO DOMAIN-CONTAINING PROTEIN-RELATED"/>
    <property type="match status" value="1"/>
</dbReference>
<proteinExistence type="predicted"/>
<keyword evidence="3" id="KW-1185">Reference proteome</keyword>
<dbReference type="Proteomes" id="UP001610334">
    <property type="component" value="Unassembled WGS sequence"/>
</dbReference>
<reference evidence="2 3" key="1">
    <citation type="submission" date="2024-07" db="EMBL/GenBank/DDBJ databases">
        <title>Section-level genome sequencing and comparative genomics of Aspergillus sections Usti and Cavernicolus.</title>
        <authorList>
            <consortium name="Lawrence Berkeley National Laboratory"/>
            <person name="Nybo J.L."/>
            <person name="Vesth T.C."/>
            <person name="Theobald S."/>
            <person name="Frisvad J.C."/>
            <person name="Larsen T.O."/>
            <person name="Kjaerboelling I."/>
            <person name="Rothschild-Mancinelli K."/>
            <person name="Lyhne E.K."/>
            <person name="Kogle M.E."/>
            <person name="Barry K."/>
            <person name="Clum A."/>
            <person name="Na H."/>
            <person name="Ledsgaard L."/>
            <person name="Lin J."/>
            <person name="Lipzen A."/>
            <person name="Kuo A."/>
            <person name="Riley R."/>
            <person name="Mondo S."/>
            <person name="Labutti K."/>
            <person name="Haridas S."/>
            <person name="Pangalinan J."/>
            <person name="Salamov A.A."/>
            <person name="Simmons B.A."/>
            <person name="Magnuson J.K."/>
            <person name="Chen J."/>
            <person name="Drula E."/>
            <person name="Henrissat B."/>
            <person name="Wiebenga A."/>
            <person name="Lubbers R.J."/>
            <person name="Gomes A.C."/>
            <person name="Makela M.R."/>
            <person name="Stajich J."/>
            <person name="Grigoriev I.V."/>
            <person name="Mortensen U.H."/>
            <person name="De Vries R.P."/>
            <person name="Baker S.E."/>
            <person name="Andersen M.R."/>
        </authorList>
    </citation>
    <scope>NUCLEOTIDE SEQUENCE [LARGE SCALE GENOMIC DNA]</scope>
    <source>
        <strain evidence="2 3">CBS 588.65</strain>
    </source>
</reference>
<dbReference type="SUPFAM" id="SSF56112">
    <property type="entry name" value="Protein kinase-like (PK-like)"/>
    <property type="match status" value="1"/>
</dbReference>
<gene>
    <name evidence="2" type="ORF">BJX63DRAFT_406179</name>
</gene>
<accession>A0ABR4H1C1</accession>
<dbReference type="PROSITE" id="PS50011">
    <property type="entry name" value="PROTEIN_KINASE_DOM"/>
    <property type="match status" value="1"/>
</dbReference>
<dbReference type="InterPro" id="IPR000719">
    <property type="entry name" value="Prot_kinase_dom"/>
</dbReference>
<evidence type="ECO:0000313" key="2">
    <source>
        <dbReference type="EMBL" id="KAL2809260.1"/>
    </source>
</evidence>